<proteinExistence type="predicted"/>
<keyword evidence="2" id="KW-1185">Reference proteome</keyword>
<evidence type="ECO:0000313" key="1">
    <source>
        <dbReference type="EMBL" id="SDE22362.1"/>
    </source>
</evidence>
<organism evidence="1 2">
    <name type="scientific">Niabella drilacis (strain DSM 25811 / CCM 8410 / CCUG 62505 / LMG 26954 / E90)</name>
    <dbReference type="NCBI Taxonomy" id="1285928"/>
    <lineage>
        <taxon>Bacteria</taxon>
        <taxon>Pseudomonadati</taxon>
        <taxon>Bacteroidota</taxon>
        <taxon>Chitinophagia</taxon>
        <taxon>Chitinophagales</taxon>
        <taxon>Chitinophagaceae</taxon>
        <taxon>Niabella</taxon>
    </lineage>
</organism>
<name>A0A1G7B5X1_NIADE</name>
<dbReference type="OrthoDB" id="649569at2"/>
<evidence type="ECO:0000313" key="2">
    <source>
        <dbReference type="Proteomes" id="UP000198757"/>
    </source>
</evidence>
<dbReference type="STRING" id="1285928.SAMN04487894_12730"/>
<reference evidence="2" key="1">
    <citation type="submission" date="2016-10" db="EMBL/GenBank/DDBJ databases">
        <authorList>
            <person name="Varghese N."/>
            <person name="Submissions S."/>
        </authorList>
    </citation>
    <scope>NUCLEOTIDE SEQUENCE [LARGE SCALE GENOMIC DNA]</scope>
    <source>
        <strain evidence="2">DSM 25811 / CCM 8410 / LMG 26954 / E90</strain>
    </source>
</reference>
<dbReference type="Proteomes" id="UP000198757">
    <property type="component" value="Unassembled WGS sequence"/>
</dbReference>
<dbReference type="EMBL" id="FMZO01000027">
    <property type="protein sequence ID" value="SDE22362.1"/>
    <property type="molecule type" value="Genomic_DNA"/>
</dbReference>
<dbReference type="RefSeq" id="WP_143019927.1">
    <property type="nucleotide sequence ID" value="NZ_FMZO01000027.1"/>
</dbReference>
<dbReference type="AlphaFoldDB" id="A0A1G7B5X1"/>
<protein>
    <submittedName>
        <fullName evidence="1">Uncharacterized protein</fullName>
    </submittedName>
</protein>
<sequence>MLYQKDVLDRWTGYAVLKTAEEIGITEGKAKGKAEVVTNLISKFGFTDEQVINAAEVSLDFVKKIRASLEKGK</sequence>
<gene>
    <name evidence="1" type="ORF">SAMN04487894_12730</name>
</gene>
<accession>A0A1G7B5X1</accession>